<feature type="transmembrane region" description="Helical" evidence="1">
    <location>
        <begin position="68"/>
        <end position="87"/>
    </location>
</feature>
<name>A0A0K9GQD1_9BACI</name>
<protein>
    <submittedName>
        <fullName evidence="2">Uncharacterized protein</fullName>
    </submittedName>
</protein>
<feature type="transmembrane region" description="Helical" evidence="1">
    <location>
        <begin position="10"/>
        <end position="28"/>
    </location>
</feature>
<proteinExistence type="predicted"/>
<dbReference type="EMBL" id="LFZW01000001">
    <property type="protein sequence ID" value="KMY48801.1"/>
    <property type="molecule type" value="Genomic_DNA"/>
</dbReference>
<keyword evidence="1" id="KW-1133">Transmembrane helix</keyword>
<keyword evidence="1" id="KW-0812">Transmembrane</keyword>
<keyword evidence="3" id="KW-1185">Reference proteome</keyword>
<dbReference type="Proteomes" id="UP000037146">
    <property type="component" value="Unassembled WGS sequence"/>
</dbReference>
<reference evidence="3" key="1">
    <citation type="submission" date="2015-07" db="EMBL/GenBank/DDBJ databases">
        <title>Genome sequencing project for genomic taxonomy and phylogenomics of Bacillus-like bacteria.</title>
        <authorList>
            <person name="Liu B."/>
            <person name="Wang J."/>
            <person name="Zhu Y."/>
            <person name="Liu G."/>
            <person name="Chen Q."/>
            <person name="Chen Z."/>
            <person name="Lan J."/>
            <person name="Che J."/>
            <person name="Ge C."/>
            <person name="Shi H."/>
            <person name="Pan Z."/>
            <person name="Liu X."/>
        </authorList>
    </citation>
    <scope>NUCLEOTIDE SEQUENCE [LARGE SCALE GENOMIC DNA]</scope>
    <source>
        <strain evidence="3">FJAT-27997</strain>
    </source>
</reference>
<dbReference type="PATRIC" id="fig|1679170.3.peg.881"/>
<dbReference type="AlphaFoldDB" id="A0A0K9GQD1"/>
<keyword evidence="1" id="KW-0472">Membrane</keyword>
<evidence type="ECO:0000313" key="2">
    <source>
        <dbReference type="EMBL" id="KMY48801.1"/>
    </source>
</evidence>
<sequence length="278" mass="31835">MKKQSNKSQYIRLGIILIIGLVVFFNTWEDDEIGLSPLIAHAFFVIVTFIVGLPIIFIKNPAKLSTKFILFFISLLLAVMLPFFHIGSIKLNIQNYFKNKEITKVETTFQVDLNEQSIYSVFENHVIVNNSNGTLSVYDKTGNEVNKYLIRDIAKKAIGSLPLTSEQLKHTYYDGYEYKPVKISNTTFKVESVMYLTFRNESLIQPDNYVQSPDMPDDAKNIKYHQLYNFNIKLNDSGDIIFNTSNMIPEEGVRTSYTWSRGDAIVEKPASVLISNLK</sequence>
<dbReference type="OrthoDB" id="2740024at2"/>
<feature type="transmembrane region" description="Helical" evidence="1">
    <location>
        <begin position="34"/>
        <end position="56"/>
    </location>
</feature>
<organism evidence="2 3">
    <name type="scientific">Peribacillus loiseleuriae</name>
    <dbReference type="NCBI Taxonomy" id="1679170"/>
    <lineage>
        <taxon>Bacteria</taxon>
        <taxon>Bacillati</taxon>
        <taxon>Bacillota</taxon>
        <taxon>Bacilli</taxon>
        <taxon>Bacillales</taxon>
        <taxon>Bacillaceae</taxon>
        <taxon>Peribacillus</taxon>
    </lineage>
</organism>
<evidence type="ECO:0000256" key="1">
    <source>
        <dbReference type="SAM" id="Phobius"/>
    </source>
</evidence>
<accession>A0A0K9GQD1</accession>
<dbReference type="RefSeq" id="WP_049680126.1">
    <property type="nucleotide sequence ID" value="NZ_LFZW01000001.1"/>
</dbReference>
<evidence type="ECO:0000313" key="3">
    <source>
        <dbReference type="Proteomes" id="UP000037146"/>
    </source>
</evidence>
<comment type="caution">
    <text evidence="2">The sequence shown here is derived from an EMBL/GenBank/DDBJ whole genome shotgun (WGS) entry which is preliminary data.</text>
</comment>
<gene>
    <name evidence="2" type="ORF">AC625_04130</name>
</gene>